<dbReference type="Pfam" id="PF09413">
    <property type="entry name" value="DUF2007"/>
    <property type="match status" value="1"/>
</dbReference>
<name>A0A926ERK7_9FIRM</name>
<dbReference type="EMBL" id="JACRTG010000004">
    <property type="protein sequence ID" value="MBC8586898.1"/>
    <property type="molecule type" value="Genomic_DNA"/>
</dbReference>
<proteinExistence type="predicted"/>
<evidence type="ECO:0000259" key="1">
    <source>
        <dbReference type="Pfam" id="PF09413"/>
    </source>
</evidence>
<dbReference type="RefSeq" id="WP_262428368.1">
    <property type="nucleotide sequence ID" value="NZ_JACRTG010000004.1"/>
</dbReference>
<feature type="domain" description="DUF2007" evidence="1">
    <location>
        <begin position="21"/>
        <end position="83"/>
    </location>
</feature>
<sequence length="87" mass="9895">MVSKKKNSNPNDIELMPLKSINNNYELDIIKSILDDNNIPYIVKEYGPGGHMKIIGGETTIYGTEILVEKSTYEQAKDLLDQMTFEE</sequence>
<dbReference type="Proteomes" id="UP000601171">
    <property type="component" value="Unassembled WGS sequence"/>
</dbReference>
<keyword evidence="3" id="KW-1185">Reference proteome</keyword>
<dbReference type="AlphaFoldDB" id="A0A926ERK7"/>
<comment type="caution">
    <text evidence="2">The sequence shown here is derived from an EMBL/GenBank/DDBJ whole genome shotgun (WGS) entry which is preliminary data.</text>
</comment>
<evidence type="ECO:0000313" key="2">
    <source>
        <dbReference type="EMBL" id="MBC8586898.1"/>
    </source>
</evidence>
<organism evidence="2 3">
    <name type="scientific">Paratissierella segnis</name>
    <dbReference type="NCBI Taxonomy" id="2763679"/>
    <lineage>
        <taxon>Bacteria</taxon>
        <taxon>Bacillati</taxon>
        <taxon>Bacillota</taxon>
        <taxon>Tissierellia</taxon>
        <taxon>Tissierellales</taxon>
        <taxon>Tissierellaceae</taxon>
        <taxon>Paratissierella</taxon>
    </lineage>
</organism>
<accession>A0A926ERK7</accession>
<reference evidence="2" key="1">
    <citation type="submission" date="2020-08" db="EMBL/GenBank/DDBJ databases">
        <title>Genome public.</title>
        <authorList>
            <person name="Liu C."/>
            <person name="Sun Q."/>
        </authorList>
    </citation>
    <scope>NUCLEOTIDE SEQUENCE</scope>
    <source>
        <strain evidence="2">BX21</strain>
    </source>
</reference>
<protein>
    <submittedName>
        <fullName evidence="2">DUF2007 domain-containing protein</fullName>
    </submittedName>
</protein>
<dbReference type="InterPro" id="IPR011322">
    <property type="entry name" value="N-reg_PII-like_a/b"/>
</dbReference>
<dbReference type="SUPFAM" id="SSF54913">
    <property type="entry name" value="GlnB-like"/>
    <property type="match status" value="1"/>
</dbReference>
<dbReference type="Gene3D" id="3.30.70.790">
    <property type="entry name" value="UreE, C-terminal domain"/>
    <property type="match status" value="1"/>
</dbReference>
<gene>
    <name evidence="2" type="ORF">H8707_01410</name>
</gene>
<dbReference type="InterPro" id="IPR018551">
    <property type="entry name" value="DUF2007"/>
</dbReference>
<evidence type="ECO:0000313" key="3">
    <source>
        <dbReference type="Proteomes" id="UP000601171"/>
    </source>
</evidence>